<dbReference type="GO" id="GO:0006660">
    <property type="term" value="P:phosphatidylserine catabolic process"/>
    <property type="evidence" value="ECO:0007669"/>
    <property type="project" value="TreeGrafter"/>
</dbReference>
<evidence type="ECO:0000313" key="3">
    <source>
        <dbReference type="EMBL" id="CAB3219650.1"/>
    </source>
</evidence>
<evidence type="ECO:0000259" key="2">
    <source>
        <dbReference type="Pfam" id="PF00561"/>
    </source>
</evidence>
<dbReference type="EMBL" id="LR782617">
    <property type="protein sequence ID" value="CAB3219650.1"/>
    <property type="molecule type" value="mRNA"/>
</dbReference>
<keyword evidence="1" id="KW-0472">Membrane</keyword>
<dbReference type="SUPFAM" id="SSF53474">
    <property type="entry name" value="alpha/beta-Hydrolases"/>
    <property type="match status" value="1"/>
</dbReference>
<gene>
    <name evidence="3" type="primary">Abhd12</name>
</gene>
<dbReference type="InterPro" id="IPR029058">
    <property type="entry name" value="AB_hydrolase_fold"/>
</dbReference>
<keyword evidence="1" id="KW-1133">Transmembrane helix</keyword>
<dbReference type="PANTHER" id="PTHR12277">
    <property type="entry name" value="ALPHA/BETA HYDROLASE DOMAIN-CONTAINING PROTEIN"/>
    <property type="match status" value="1"/>
</dbReference>
<organism evidence="3">
    <name type="scientific">Phallusia mammillata</name>
    <dbReference type="NCBI Taxonomy" id="59560"/>
    <lineage>
        <taxon>Eukaryota</taxon>
        <taxon>Metazoa</taxon>
        <taxon>Chordata</taxon>
        <taxon>Tunicata</taxon>
        <taxon>Ascidiacea</taxon>
        <taxon>Phlebobranchia</taxon>
        <taxon>Ascidiidae</taxon>
        <taxon>Phallusia</taxon>
    </lineage>
</organism>
<proteinExistence type="evidence at transcript level"/>
<dbReference type="GO" id="GO:0052651">
    <property type="term" value="P:monoacylglycerol catabolic process"/>
    <property type="evidence" value="ECO:0007669"/>
    <property type="project" value="TreeGrafter"/>
</dbReference>
<feature type="domain" description="AB hydrolase-1" evidence="2">
    <location>
        <begin position="100"/>
        <end position="192"/>
    </location>
</feature>
<dbReference type="AlphaFoldDB" id="A0A6F9D673"/>
<dbReference type="GO" id="GO:0004622">
    <property type="term" value="F:phosphatidylcholine lysophospholipase activity"/>
    <property type="evidence" value="ECO:0007669"/>
    <property type="project" value="TreeGrafter"/>
</dbReference>
<accession>A0A6F9D673</accession>
<protein>
    <submittedName>
        <fullName evidence="3">Monoacylglycerol lipase ABHD12-like</fullName>
    </submittedName>
</protein>
<dbReference type="Pfam" id="PF00561">
    <property type="entry name" value="Abhydrolase_1"/>
    <property type="match status" value="1"/>
</dbReference>
<dbReference type="GO" id="GO:0047372">
    <property type="term" value="F:monoacylglycerol lipase activity"/>
    <property type="evidence" value="ECO:0007669"/>
    <property type="project" value="TreeGrafter"/>
</dbReference>
<dbReference type="GO" id="GO:0005789">
    <property type="term" value="C:endoplasmic reticulum membrane"/>
    <property type="evidence" value="ECO:0007669"/>
    <property type="project" value="TreeGrafter"/>
</dbReference>
<dbReference type="InterPro" id="IPR000073">
    <property type="entry name" value="AB_hydrolase_1"/>
</dbReference>
<feature type="transmembrane region" description="Helical" evidence="1">
    <location>
        <begin position="12"/>
        <end position="33"/>
    </location>
</feature>
<dbReference type="Gene3D" id="3.40.50.1820">
    <property type="entry name" value="alpha/beta hydrolase"/>
    <property type="match status" value="1"/>
</dbReference>
<name>A0A6F9D673_9ASCI</name>
<reference evidence="3" key="1">
    <citation type="submission" date="2020-04" db="EMBL/GenBank/DDBJ databases">
        <authorList>
            <person name="Neveu A P."/>
        </authorList>
    </citation>
    <scope>NUCLEOTIDE SEQUENCE</scope>
    <source>
        <tissue evidence="3">Whole embryo</tissue>
    </source>
</reference>
<dbReference type="PANTHER" id="PTHR12277:SF194">
    <property type="entry name" value="FI04476P"/>
    <property type="match status" value="1"/>
</dbReference>
<keyword evidence="1" id="KW-0812">Transmembrane</keyword>
<evidence type="ECO:0000256" key="1">
    <source>
        <dbReference type="SAM" id="Phobius"/>
    </source>
</evidence>
<sequence>MIGWTASMISYIPAFLRGLGIIYVIIPMVIQLWPGIVRHVAFLNFLCPPNAYLQLSEPHAWKLINATNIYLQCRSAVHLGVWHLAPLDGSSLCLADAEKVLIYCHGNAYHRAERHRRQLYQLLQDLGFHVISFDYRGFGDSSGTPSEEGIIEDALDVYKWTIERVKNPHCQILVWGHSLGTTVSTQALLKLQSENFPRQPDGLILEAPFTKLLEVMYEYPLSKFLIVIYPKWLILSIIKAAVDKNRLAFNTVECLPKLKMDMLILHAKDDKRVPYQFGHKLYKTLQSGSKCHSCKLVSFDHSHGLGHNECWSYHGFSDIVSDFSTAVKESKCHGFTTVDF</sequence>